<protein>
    <submittedName>
        <fullName evidence="6">Chromosome partition protein Smc</fullName>
    </submittedName>
</protein>
<dbReference type="EMBL" id="JAHDYR010000008">
    <property type="protein sequence ID" value="KAG9395826.1"/>
    <property type="molecule type" value="Genomic_DNA"/>
</dbReference>
<dbReference type="PANTHER" id="PTHR24113:SF12">
    <property type="entry name" value="RAN GTPASE-ACTIVATING PROTEIN 1"/>
    <property type="match status" value="1"/>
</dbReference>
<comment type="caution">
    <text evidence="6">The sequence shown here is derived from an EMBL/GenBank/DDBJ whole genome shotgun (WGS) entry which is preliminary data.</text>
</comment>
<dbReference type="Proteomes" id="UP000717585">
    <property type="component" value="Unassembled WGS sequence"/>
</dbReference>
<feature type="region of interest" description="Disordered" evidence="5">
    <location>
        <begin position="273"/>
        <end position="328"/>
    </location>
</feature>
<dbReference type="GO" id="GO:0031267">
    <property type="term" value="F:small GTPase binding"/>
    <property type="evidence" value="ECO:0007669"/>
    <property type="project" value="TreeGrafter"/>
</dbReference>
<gene>
    <name evidence="6" type="ORF">J8273_2738</name>
</gene>
<dbReference type="OrthoDB" id="120976at2759"/>
<keyword evidence="4" id="KW-0175">Coiled coil</keyword>
<accession>A0A8J6BZT0</accession>
<organism evidence="6 7">
    <name type="scientific">Carpediemonas membranifera</name>
    <dbReference type="NCBI Taxonomy" id="201153"/>
    <lineage>
        <taxon>Eukaryota</taxon>
        <taxon>Metamonada</taxon>
        <taxon>Carpediemonas-like organisms</taxon>
        <taxon>Carpediemonas</taxon>
    </lineage>
</organism>
<dbReference type="GO" id="GO:0006913">
    <property type="term" value="P:nucleocytoplasmic transport"/>
    <property type="evidence" value="ECO:0007669"/>
    <property type="project" value="TreeGrafter"/>
</dbReference>
<dbReference type="PANTHER" id="PTHR24113">
    <property type="entry name" value="RAN GTPASE-ACTIVATING PROTEIN 1"/>
    <property type="match status" value="1"/>
</dbReference>
<feature type="compositionally biased region" description="Low complexity" evidence="5">
    <location>
        <begin position="307"/>
        <end position="328"/>
    </location>
</feature>
<keyword evidence="7" id="KW-1185">Reference proteome</keyword>
<dbReference type="GO" id="GO:0005096">
    <property type="term" value="F:GTPase activator activity"/>
    <property type="evidence" value="ECO:0007669"/>
    <property type="project" value="UniProtKB-KW"/>
</dbReference>
<sequence>MSTNSDIVRLFRQTYVRRSISQHAKPLSGFISFLRDLEETNRPLTTLDLSIYETVVGLDGLLPITEAIKSISTLERVILTDSHCTDTGLKAILAALTESACPVQVLVIDGCKLTDRAGPALARFVQRTPTLLLLSACHNKLGKAVLPLLQSMLAVQSIEVLRLSSSGLTSDVWPALGHMLPHCDNLLELDISSNEIGVPASEWREFGSFGQALGENASLHTLNIAGNNLPQKAANILVDGLQHNHTLWQLDTGYNRFSSQAVNAIETMCRNNRTGADPDAVQTSPEDTKLSPGDLSVDPQTRESETPRQTPSQSQSQSSKPSSRAQSQFIARMESYRGVVSKADKYLSSQTPSHSGALPALMNQAAREIMHLYELLRVQDTFLAESAADTRVVRTELTRLEDAVEARDTTIAQLRQDLQESRRLLGQRTGELEDHRARVDRLSVELEAADRGKEQLSQALLRQQSEQDDVSAGNAMLLEKIARLEQTVKAAEEEGARNSAIWAKEKASLLAAKDSMTVSNRSLVAQLTNAHNVIAIRDRTVSVLESRLQSVDRDLTMKDAALNATATRLQSAESELAMATSPQTPIRAVITPIGGRGQPLDLDLED</sequence>
<evidence type="ECO:0000313" key="7">
    <source>
        <dbReference type="Proteomes" id="UP000717585"/>
    </source>
</evidence>
<dbReference type="AlphaFoldDB" id="A0A8J6BZT0"/>
<dbReference type="InterPro" id="IPR027038">
    <property type="entry name" value="RanGap"/>
</dbReference>
<proteinExistence type="predicted"/>
<feature type="coiled-coil region" evidence="4">
    <location>
        <begin position="432"/>
        <end position="494"/>
    </location>
</feature>
<keyword evidence="1" id="KW-0343">GTPase activation</keyword>
<reference evidence="6" key="1">
    <citation type="submission" date="2021-05" db="EMBL/GenBank/DDBJ databases">
        <title>A free-living protist that lacks canonical eukaryotic 1 DNA replication and segregation systems.</title>
        <authorList>
            <person name="Salas-Leiva D.E."/>
            <person name="Tromer E.C."/>
            <person name="Curtis B.A."/>
            <person name="Jerlstrom-Hultqvist J."/>
            <person name="Kolisko M."/>
            <person name="Yi Z."/>
            <person name="Salas-Leiva J.S."/>
            <person name="Gallot-Lavallee L."/>
            <person name="Kops G.J.P.L."/>
            <person name="Archibald J.M."/>
            <person name="Simpson A.G.B."/>
            <person name="Roger A.J."/>
        </authorList>
    </citation>
    <scope>NUCLEOTIDE SEQUENCE</scope>
    <source>
        <strain evidence="6">BICM</strain>
    </source>
</reference>
<dbReference type="Gene3D" id="3.80.10.10">
    <property type="entry name" value="Ribonuclease Inhibitor"/>
    <property type="match status" value="1"/>
</dbReference>
<name>A0A8J6BZT0_9EUKA</name>
<dbReference type="InterPro" id="IPR032675">
    <property type="entry name" value="LRR_dom_sf"/>
</dbReference>
<evidence type="ECO:0000256" key="2">
    <source>
        <dbReference type="ARBA" id="ARBA00022614"/>
    </source>
</evidence>
<keyword evidence="3" id="KW-0677">Repeat</keyword>
<dbReference type="GO" id="GO:0005634">
    <property type="term" value="C:nucleus"/>
    <property type="evidence" value="ECO:0007669"/>
    <property type="project" value="TreeGrafter"/>
</dbReference>
<dbReference type="SUPFAM" id="SSF52047">
    <property type="entry name" value="RNI-like"/>
    <property type="match status" value="1"/>
</dbReference>
<dbReference type="GO" id="GO:0005829">
    <property type="term" value="C:cytosol"/>
    <property type="evidence" value="ECO:0007669"/>
    <property type="project" value="TreeGrafter"/>
</dbReference>
<dbReference type="GO" id="GO:0048471">
    <property type="term" value="C:perinuclear region of cytoplasm"/>
    <property type="evidence" value="ECO:0007669"/>
    <property type="project" value="TreeGrafter"/>
</dbReference>
<keyword evidence="2" id="KW-0433">Leucine-rich repeat</keyword>
<evidence type="ECO:0000313" key="6">
    <source>
        <dbReference type="EMBL" id="KAG9395826.1"/>
    </source>
</evidence>
<evidence type="ECO:0000256" key="5">
    <source>
        <dbReference type="SAM" id="MobiDB-lite"/>
    </source>
</evidence>
<evidence type="ECO:0000256" key="4">
    <source>
        <dbReference type="SAM" id="Coils"/>
    </source>
</evidence>
<evidence type="ECO:0000256" key="1">
    <source>
        <dbReference type="ARBA" id="ARBA00022468"/>
    </source>
</evidence>
<evidence type="ECO:0000256" key="3">
    <source>
        <dbReference type="ARBA" id="ARBA00022737"/>
    </source>
</evidence>